<dbReference type="InterPro" id="IPR014710">
    <property type="entry name" value="RmlC-like_jellyroll"/>
</dbReference>
<protein>
    <submittedName>
        <fullName evidence="1">Phosphoribosylaminoimidazole carboxylase ATPase subunit</fullName>
    </submittedName>
</protein>
<gene>
    <name evidence="1" type="ORF">NSMM_80001</name>
</gene>
<keyword evidence="2" id="KW-1185">Reference proteome</keyword>
<dbReference type="Proteomes" id="UP000198729">
    <property type="component" value="Unassembled WGS sequence"/>
</dbReference>
<dbReference type="EMBL" id="FMWO01000091">
    <property type="protein sequence ID" value="SCZ86783.1"/>
    <property type="molecule type" value="Genomic_DNA"/>
</dbReference>
<evidence type="ECO:0000313" key="2">
    <source>
        <dbReference type="Proteomes" id="UP000198729"/>
    </source>
</evidence>
<accession>A0A1G5SHU6</accession>
<organism evidence="1 2">
    <name type="scientific">Nitrosomonas mobilis</name>
    <dbReference type="NCBI Taxonomy" id="51642"/>
    <lineage>
        <taxon>Bacteria</taxon>
        <taxon>Pseudomonadati</taxon>
        <taxon>Pseudomonadota</taxon>
        <taxon>Betaproteobacteria</taxon>
        <taxon>Nitrosomonadales</taxon>
        <taxon>Nitrosomonadaceae</taxon>
        <taxon>Nitrosomonas</taxon>
    </lineage>
</organism>
<sequence length="51" mass="5658">MLKGEARLSFKNGGDMLLVAGSHLNIPAHTEHKVAWTSPNTETVWLAVHYK</sequence>
<dbReference type="AlphaFoldDB" id="A0A1G5SHU6"/>
<name>A0A1G5SHU6_9PROT</name>
<dbReference type="Gene3D" id="2.60.120.10">
    <property type="entry name" value="Jelly Rolls"/>
    <property type="match status" value="1"/>
</dbReference>
<proteinExistence type="predicted"/>
<reference evidence="1 2" key="1">
    <citation type="submission" date="2016-10" db="EMBL/GenBank/DDBJ databases">
        <authorList>
            <person name="de Groot N.N."/>
        </authorList>
    </citation>
    <scope>NUCLEOTIDE SEQUENCE [LARGE SCALE GENOMIC DNA]</scope>
    <source>
        <strain evidence="1">1</strain>
    </source>
</reference>
<evidence type="ECO:0000313" key="1">
    <source>
        <dbReference type="EMBL" id="SCZ86783.1"/>
    </source>
</evidence>
<dbReference type="InterPro" id="IPR011051">
    <property type="entry name" value="RmlC_Cupin_sf"/>
</dbReference>
<dbReference type="STRING" id="51642.NSMM_80001"/>
<dbReference type="SUPFAM" id="SSF51182">
    <property type="entry name" value="RmlC-like cupins"/>
    <property type="match status" value="1"/>
</dbReference>